<evidence type="ECO:0000313" key="1">
    <source>
        <dbReference type="EMBL" id="KAJ7985411.1"/>
    </source>
</evidence>
<protein>
    <submittedName>
        <fullName evidence="1">Uncharacterized protein</fullName>
    </submittedName>
</protein>
<sequence>MLVSSCPLSAASDEWKRRDVSMSDDPGQNTGKLLHSQAVEPSSKAFHRSCKTTEPNLSPPTRSSILFGLTSSPIGWVRPAHGSRHVFLSQAYDYLKRASGNSANHPWLLTADTCTPLRWPTSNHLFLCGCCSGDDACLWIRERALARQSDWHRVEPAALRPTHVSENTGATVRGTARPRGCHPSVRGANVKSTDWPL</sequence>
<evidence type="ECO:0000313" key="2">
    <source>
        <dbReference type="Proteomes" id="UP001157502"/>
    </source>
</evidence>
<reference evidence="1" key="1">
    <citation type="submission" date="2021-05" db="EMBL/GenBank/DDBJ databases">
        <authorList>
            <person name="Pan Q."/>
            <person name="Jouanno E."/>
            <person name="Zahm M."/>
            <person name="Klopp C."/>
            <person name="Cabau C."/>
            <person name="Louis A."/>
            <person name="Berthelot C."/>
            <person name="Parey E."/>
            <person name="Roest Crollius H."/>
            <person name="Montfort J."/>
            <person name="Robinson-Rechavi M."/>
            <person name="Bouchez O."/>
            <person name="Lampietro C."/>
            <person name="Lopez Roques C."/>
            <person name="Donnadieu C."/>
            <person name="Postlethwait J."/>
            <person name="Bobe J."/>
            <person name="Dillon D."/>
            <person name="Chandos A."/>
            <person name="von Hippel F."/>
            <person name="Guiguen Y."/>
        </authorList>
    </citation>
    <scope>NUCLEOTIDE SEQUENCE</scope>
    <source>
        <strain evidence="1">YG-Jan2019</strain>
    </source>
</reference>
<proteinExistence type="predicted"/>
<name>A0ACC2F238_DALPE</name>
<keyword evidence="2" id="KW-1185">Reference proteome</keyword>
<dbReference type="EMBL" id="CM055763">
    <property type="protein sequence ID" value="KAJ7985411.1"/>
    <property type="molecule type" value="Genomic_DNA"/>
</dbReference>
<gene>
    <name evidence="1" type="ORF">DPEC_G00351770</name>
</gene>
<accession>A0ACC2F238</accession>
<comment type="caution">
    <text evidence="1">The sequence shown here is derived from an EMBL/GenBank/DDBJ whole genome shotgun (WGS) entry which is preliminary data.</text>
</comment>
<organism evidence="1 2">
    <name type="scientific">Dallia pectoralis</name>
    <name type="common">Alaska blackfish</name>
    <dbReference type="NCBI Taxonomy" id="75939"/>
    <lineage>
        <taxon>Eukaryota</taxon>
        <taxon>Metazoa</taxon>
        <taxon>Chordata</taxon>
        <taxon>Craniata</taxon>
        <taxon>Vertebrata</taxon>
        <taxon>Euteleostomi</taxon>
        <taxon>Actinopterygii</taxon>
        <taxon>Neopterygii</taxon>
        <taxon>Teleostei</taxon>
        <taxon>Protacanthopterygii</taxon>
        <taxon>Esociformes</taxon>
        <taxon>Umbridae</taxon>
        <taxon>Dallia</taxon>
    </lineage>
</organism>
<dbReference type="Proteomes" id="UP001157502">
    <property type="component" value="Chromosome 36"/>
</dbReference>